<keyword evidence="5" id="KW-0210">Decarboxylase</keyword>
<protein>
    <recommendedName>
        <fullName evidence="3">2-oxo-4-hydroxy-4-carboxy-5-ureidoimidazoline decarboxylase</fullName>
        <ecNumber evidence="3">4.1.1.97</ecNumber>
    </recommendedName>
</protein>
<dbReference type="GO" id="GO:0006144">
    <property type="term" value="P:purine nucleobase metabolic process"/>
    <property type="evidence" value="ECO:0007669"/>
    <property type="project" value="UniProtKB-KW"/>
</dbReference>
<evidence type="ECO:0000256" key="7">
    <source>
        <dbReference type="SAM" id="MobiDB-lite"/>
    </source>
</evidence>
<evidence type="ECO:0000313" key="10">
    <source>
        <dbReference type="Proteomes" id="UP000198348"/>
    </source>
</evidence>
<sequence>MAAAYPVQSSSDEFGESGVTRFNELPAVEARELLHACCDVPAWVEAVLRGRPYADRCRLLDHADLAARRLTPTEVDRALAAHPRIGDLPADSGRESSWSRGEQRGVERDEASLRQLKEVNLDYERRFGRVFLICAAGMTSEQILDAARARLGHDEATERRVVAEELRKIALLRVERVLDG</sequence>
<dbReference type="Pfam" id="PF09349">
    <property type="entry name" value="OHCU_decarbox"/>
    <property type="match status" value="1"/>
</dbReference>
<feature type="domain" description="Oxo-4-hydroxy-4-carboxy-5-ureidoimidazoline decarboxylase" evidence="8">
    <location>
        <begin position="23"/>
        <end position="175"/>
    </location>
</feature>
<reference evidence="9 10" key="1">
    <citation type="submission" date="2017-06" db="EMBL/GenBank/DDBJ databases">
        <authorList>
            <person name="Kim H.J."/>
            <person name="Triplett B.A."/>
        </authorList>
    </citation>
    <scope>NUCLEOTIDE SEQUENCE [LARGE SCALE GENOMIC DNA]</scope>
    <source>
        <strain evidence="9 10">DSM 45207</strain>
    </source>
</reference>
<dbReference type="InterPro" id="IPR018020">
    <property type="entry name" value="OHCU_decarboxylase"/>
</dbReference>
<evidence type="ECO:0000256" key="3">
    <source>
        <dbReference type="ARBA" id="ARBA00012257"/>
    </source>
</evidence>
<dbReference type="OrthoDB" id="5243781at2"/>
<evidence type="ECO:0000313" key="9">
    <source>
        <dbReference type="EMBL" id="SNR73236.1"/>
    </source>
</evidence>
<dbReference type="RefSeq" id="WP_089302450.1">
    <property type="nucleotide sequence ID" value="NZ_FZNW01000016.1"/>
</dbReference>
<dbReference type="NCBIfam" id="NF010372">
    <property type="entry name" value="PRK13798.1"/>
    <property type="match status" value="1"/>
</dbReference>
<dbReference type="InterPro" id="IPR036778">
    <property type="entry name" value="OHCU_decarboxylase_sf"/>
</dbReference>
<dbReference type="GO" id="GO:0051997">
    <property type="term" value="F:2-oxo-4-hydroxy-4-carboxy-5-ureidoimidazoline decarboxylase activity"/>
    <property type="evidence" value="ECO:0007669"/>
    <property type="project" value="UniProtKB-EC"/>
</dbReference>
<dbReference type="Gene3D" id="1.10.3330.10">
    <property type="entry name" value="Oxo-4-hydroxy-4-carboxy-5-ureidoimidazoline decarboxylase"/>
    <property type="match status" value="1"/>
</dbReference>
<evidence type="ECO:0000259" key="8">
    <source>
        <dbReference type="Pfam" id="PF09349"/>
    </source>
</evidence>
<dbReference type="PANTHER" id="PTHR43466:SF1">
    <property type="entry name" value="2-OXO-4-HYDROXY-4-CARBOXY-5-UREIDOIMIDAZOLINE DECARBOXYLASE-RELATED"/>
    <property type="match status" value="1"/>
</dbReference>
<dbReference type="AlphaFoldDB" id="A0A238YPP2"/>
<feature type="region of interest" description="Disordered" evidence="7">
    <location>
        <begin position="81"/>
        <end position="106"/>
    </location>
</feature>
<dbReference type="PANTHER" id="PTHR43466">
    <property type="entry name" value="2-OXO-4-HYDROXY-4-CARBOXY-5-UREIDOIMIDAZOLINE DECARBOXYLASE-RELATED"/>
    <property type="match status" value="1"/>
</dbReference>
<proteinExistence type="predicted"/>
<evidence type="ECO:0000256" key="1">
    <source>
        <dbReference type="ARBA" id="ARBA00001163"/>
    </source>
</evidence>
<dbReference type="EMBL" id="FZNW01000016">
    <property type="protein sequence ID" value="SNR73236.1"/>
    <property type="molecule type" value="Genomic_DNA"/>
</dbReference>
<evidence type="ECO:0000256" key="2">
    <source>
        <dbReference type="ARBA" id="ARBA00004754"/>
    </source>
</evidence>
<dbReference type="EC" id="4.1.1.97" evidence="3"/>
<keyword evidence="4" id="KW-0659">Purine metabolism</keyword>
<dbReference type="GO" id="GO:0019628">
    <property type="term" value="P:urate catabolic process"/>
    <property type="evidence" value="ECO:0007669"/>
    <property type="project" value="TreeGrafter"/>
</dbReference>
<comment type="catalytic activity">
    <reaction evidence="1">
        <text>5-hydroxy-2-oxo-4-ureido-2,5-dihydro-1H-imidazole-5-carboxylate + H(+) = (S)-allantoin + CO2</text>
        <dbReference type="Rhea" id="RHEA:26301"/>
        <dbReference type="ChEBI" id="CHEBI:15378"/>
        <dbReference type="ChEBI" id="CHEBI:15678"/>
        <dbReference type="ChEBI" id="CHEBI:16526"/>
        <dbReference type="ChEBI" id="CHEBI:58639"/>
        <dbReference type="EC" id="4.1.1.97"/>
    </reaction>
</comment>
<keyword evidence="6" id="KW-0456">Lyase</keyword>
<evidence type="ECO:0000256" key="5">
    <source>
        <dbReference type="ARBA" id="ARBA00022793"/>
    </source>
</evidence>
<dbReference type="SUPFAM" id="SSF158694">
    <property type="entry name" value="UraD-Like"/>
    <property type="match status" value="1"/>
</dbReference>
<organism evidence="9 10">
    <name type="scientific">Haloechinothrix alba</name>
    <dbReference type="NCBI Taxonomy" id="664784"/>
    <lineage>
        <taxon>Bacteria</taxon>
        <taxon>Bacillati</taxon>
        <taxon>Actinomycetota</taxon>
        <taxon>Actinomycetes</taxon>
        <taxon>Pseudonocardiales</taxon>
        <taxon>Pseudonocardiaceae</taxon>
        <taxon>Haloechinothrix</taxon>
    </lineage>
</organism>
<accession>A0A238YPP2</accession>
<evidence type="ECO:0000256" key="6">
    <source>
        <dbReference type="ARBA" id="ARBA00023239"/>
    </source>
</evidence>
<comment type="pathway">
    <text evidence="2">Purine metabolism; urate degradation; (S)-allantoin from urate: step 3/3.</text>
</comment>
<dbReference type="Proteomes" id="UP000198348">
    <property type="component" value="Unassembled WGS sequence"/>
</dbReference>
<keyword evidence="10" id="KW-1185">Reference proteome</keyword>
<gene>
    <name evidence="9" type="ORF">SAMN06265360_11689</name>
</gene>
<evidence type="ECO:0000256" key="4">
    <source>
        <dbReference type="ARBA" id="ARBA00022631"/>
    </source>
</evidence>
<dbReference type="InterPro" id="IPR017595">
    <property type="entry name" value="OHCU_decarboxylase-2"/>
</dbReference>
<dbReference type="NCBIfam" id="TIGR03180">
    <property type="entry name" value="UraD_2"/>
    <property type="match status" value="1"/>
</dbReference>
<name>A0A238YPP2_9PSEU</name>